<dbReference type="CDD" id="cd06223">
    <property type="entry name" value="PRTases_typeI"/>
    <property type="match status" value="1"/>
</dbReference>
<dbReference type="InterPro" id="IPR050054">
    <property type="entry name" value="UPRTase/APRTase"/>
</dbReference>
<keyword evidence="18" id="KW-1185">Reference proteome</keyword>
<dbReference type="EC" id="2.4.2.9" evidence="3 15"/>
<comment type="activity regulation">
    <text evidence="15">Allosterically activated by GTP.</text>
</comment>
<reference evidence="18" key="1">
    <citation type="submission" date="2018-12" db="EMBL/GenBank/DDBJ databases">
        <title>A new species of lactobacillus.</title>
        <authorList>
            <person name="Jian Y."/>
            <person name="Xin L."/>
            <person name="Hong Z.J."/>
            <person name="Ming L.Z."/>
            <person name="Hong X.Z."/>
        </authorList>
    </citation>
    <scope>NUCLEOTIDE SEQUENCE [LARGE SCALE GENOMIC DNA]</scope>
    <source>
        <strain evidence="18">HSLZ-75</strain>
    </source>
</reference>
<organism evidence="17 18">
    <name type="scientific">Acetilactobacillus jinshanensis</name>
    <dbReference type="NCBI Taxonomy" id="1720083"/>
    <lineage>
        <taxon>Bacteria</taxon>
        <taxon>Bacillati</taxon>
        <taxon>Bacillota</taxon>
        <taxon>Bacilli</taxon>
        <taxon>Lactobacillales</taxon>
        <taxon>Lactobacillaceae</taxon>
        <taxon>Acetilactobacillus</taxon>
    </lineage>
</organism>
<evidence type="ECO:0000256" key="7">
    <source>
        <dbReference type="ARBA" id="ARBA00022741"/>
    </source>
</evidence>
<dbReference type="Proteomes" id="UP000294321">
    <property type="component" value="Chromosome"/>
</dbReference>
<dbReference type="InterPro" id="IPR034332">
    <property type="entry name" value="Upp_B"/>
</dbReference>
<evidence type="ECO:0000256" key="1">
    <source>
        <dbReference type="ARBA" id="ARBA00005180"/>
    </source>
</evidence>
<feature type="binding site" evidence="15">
    <location>
        <position position="198"/>
    </location>
    <ligand>
        <name>uracil</name>
        <dbReference type="ChEBI" id="CHEBI:17568"/>
    </ligand>
</feature>
<evidence type="ECO:0000256" key="3">
    <source>
        <dbReference type="ARBA" id="ARBA00011894"/>
    </source>
</evidence>
<feature type="domain" description="Phosphoribosyltransferase" evidence="16">
    <location>
        <begin position="9"/>
        <end position="212"/>
    </location>
</feature>
<comment type="cofactor">
    <cofactor evidence="15">
        <name>Mg(2+)</name>
        <dbReference type="ChEBI" id="CHEBI:18420"/>
    </cofactor>
    <text evidence="15">Binds 1 Mg(2+) ion per subunit. The magnesium is bound as Mg-PRPP.</text>
</comment>
<evidence type="ECO:0000256" key="13">
    <source>
        <dbReference type="ARBA" id="ARBA00072146"/>
    </source>
</evidence>
<evidence type="ECO:0000313" key="18">
    <source>
        <dbReference type="Proteomes" id="UP000294321"/>
    </source>
</evidence>
<keyword evidence="8 15" id="KW-0460">Magnesium</keyword>
<dbReference type="NCBIfam" id="TIGR01091">
    <property type="entry name" value="upp"/>
    <property type="match status" value="1"/>
</dbReference>
<dbReference type="InterPro" id="IPR005765">
    <property type="entry name" value="UPRT"/>
</dbReference>
<dbReference type="GO" id="GO:0006223">
    <property type="term" value="P:uracil salvage"/>
    <property type="evidence" value="ECO:0007669"/>
    <property type="project" value="InterPro"/>
</dbReference>
<dbReference type="OrthoDB" id="9781675at2"/>
<evidence type="ECO:0000256" key="2">
    <source>
        <dbReference type="ARBA" id="ARBA00009516"/>
    </source>
</evidence>
<dbReference type="FunFam" id="3.40.50.2020:FF:000003">
    <property type="entry name" value="Uracil phosphoribosyltransferase"/>
    <property type="match status" value="1"/>
</dbReference>
<evidence type="ECO:0000256" key="5">
    <source>
        <dbReference type="ARBA" id="ARBA00022676"/>
    </source>
</evidence>
<dbReference type="GO" id="GO:0004845">
    <property type="term" value="F:uracil phosphoribosyltransferase activity"/>
    <property type="evidence" value="ECO:0007669"/>
    <property type="project" value="UniProtKB-UniRule"/>
</dbReference>
<comment type="catalytic activity">
    <reaction evidence="11 15">
        <text>UMP + diphosphate = 5-phospho-alpha-D-ribose 1-diphosphate + uracil</text>
        <dbReference type="Rhea" id="RHEA:13017"/>
        <dbReference type="ChEBI" id="CHEBI:17568"/>
        <dbReference type="ChEBI" id="CHEBI:33019"/>
        <dbReference type="ChEBI" id="CHEBI:57865"/>
        <dbReference type="ChEBI" id="CHEBI:58017"/>
        <dbReference type="EC" id="2.4.2.9"/>
    </reaction>
</comment>
<dbReference type="PANTHER" id="PTHR32315">
    <property type="entry name" value="ADENINE PHOSPHORIBOSYLTRANSFERASE"/>
    <property type="match status" value="1"/>
</dbReference>
<keyword evidence="5 15" id="KW-0328">Glycosyltransferase</keyword>
<dbReference type="SUPFAM" id="SSF53271">
    <property type="entry name" value="PRTase-like"/>
    <property type="match status" value="1"/>
</dbReference>
<dbReference type="Pfam" id="PF14681">
    <property type="entry name" value="UPRTase"/>
    <property type="match status" value="1"/>
</dbReference>
<keyword evidence="4 15" id="KW-0021">Allosteric enzyme</keyword>
<dbReference type="GO" id="GO:0044206">
    <property type="term" value="P:UMP salvage"/>
    <property type="evidence" value="ECO:0007669"/>
    <property type="project" value="UniProtKB-UniRule"/>
</dbReference>
<dbReference type="KEGG" id="lji:ELX58_03725"/>
<feature type="binding site" evidence="15">
    <location>
        <position position="106"/>
    </location>
    <ligand>
        <name>5-phospho-alpha-D-ribose 1-diphosphate</name>
        <dbReference type="ChEBI" id="CHEBI:58017"/>
    </ligand>
</feature>
<keyword evidence="7 15" id="KW-0547">Nucleotide-binding</keyword>
<evidence type="ECO:0000256" key="14">
    <source>
        <dbReference type="ARBA" id="ARBA00079807"/>
    </source>
</evidence>
<comment type="similarity">
    <text evidence="2 15">Belongs to the UPRTase family.</text>
</comment>
<keyword evidence="6 15" id="KW-0808">Transferase</keyword>
<protein>
    <recommendedName>
        <fullName evidence="13 15">Uracil phosphoribosyltransferase</fullName>
        <ecNumber evidence="3 15">2.4.2.9</ecNumber>
    </recommendedName>
    <alternativeName>
        <fullName evidence="10 15">UMP pyrophosphorylase</fullName>
    </alternativeName>
    <alternativeName>
        <fullName evidence="14 15">UPRTase</fullName>
    </alternativeName>
</protein>
<evidence type="ECO:0000256" key="6">
    <source>
        <dbReference type="ARBA" id="ARBA00022679"/>
    </source>
</evidence>
<evidence type="ECO:0000256" key="12">
    <source>
        <dbReference type="ARBA" id="ARBA00056901"/>
    </source>
</evidence>
<gene>
    <name evidence="15" type="primary">upp</name>
    <name evidence="17" type="ORF">ELX58_03725</name>
</gene>
<evidence type="ECO:0000259" key="16">
    <source>
        <dbReference type="Pfam" id="PF14681"/>
    </source>
</evidence>
<dbReference type="GO" id="GO:0000287">
    <property type="term" value="F:magnesium ion binding"/>
    <property type="evidence" value="ECO:0007669"/>
    <property type="project" value="UniProtKB-UniRule"/>
</dbReference>
<evidence type="ECO:0000256" key="8">
    <source>
        <dbReference type="ARBA" id="ARBA00022842"/>
    </source>
</evidence>
<dbReference type="UniPathway" id="UPA00574">
    <property type="reaction ID" value="UER00636"/>
</dbReference>
<keyword evidence="9 15" id="KW-0342">GTP-binding</keyword>
<evidence type="ECO:0000256" key="15">
    <source>
        <dbReference type="HAMAP-Rule" id="MF_01218"/>
    </source>
</evidence>
<feature type="binding site" evidence="15">
    <location>
        <position position="204"/>
    </location>
    <ligand>
        <name>5-phospho-alpha-D-ribose 1-diphosphate</name>
        <dbReference type="ChEBI" id="CHEBI:58017"/>
    </ligand>
</feature>
<dbReference type="GO" id="GO:0005737">
    <property type="term" value="C:cytoplasm"/>
    <property type="evidence" value="ECO:0007669"/>
    <property type="project" value="UniProtKB-ARBA"/>
</dbReference>
<feature type="binding site" evidence="15">
    <location>
        <begin position="203"/>
        <end position="205"/>
    </location>
    <ligand>
        <name>uracil</name>
        <dbReference type="ChEBI" id="CHEBI:17568"/>
    </ligand>
</feature>
<evidence type="ECO:0000256" key="11">
    <source>
        <dbReference type="ARBA" id="ARBA00052919"/>
    </source>
</evidence>
<feature type="binding site" evidence="15">
    <location>
        <begin position="133"/>
        <end position="141"/>
    </location>
    <ligand>
        <name>5-phospho-alpha-D-ribose 1-diphosphate</name>
        <dbReference type="ChEBI" id="CHEBI:58017"/>
    </ligand>
</feature>
<sequence length="213" mass="23589">MQNPNFHIVKHPLIQHKLSIIRNKNCGTKEFREVVNELSRLLGFEATRDLPLKNVKIQTPIAMANCKQLTGKKLAIAPILRAGLGMLDGMLDLIPSAKVACIGMYRDPETSIPHEYFVKCPEDINKRRVILIDPMIATGGSCIDAVAALVKRGVPVKNMTFINLVCVPEGIKAVYKKFPDLKIYTAAEDDYLTKNNYIVPGLGDAGDRLFGTK</sequence>
<dbReference type="NCBIfam" id="NF001097">
    <property type="entry name" value="PRK00129.1"/>
    <property type="match status" value="1"/>
</dbReference>
<dbReference type="InterPro" id="IPR000836">
    <property type="entry name" value="PRTase_dom"/>
</dbReference>
<dbReference type="AlphaFoldDB" id="A0A4P6ZKG0"/>
<dbReference type="EMBL" id="CP034726">
    <property type="protein sequence ID" value="QBP18261.1"/>
    <property type="molecule type" value="Genomic_DNA"/>
</dbReference>
<proteinExistence type="inferred from homology"/>
<feature type="binding site" evidence="15">
    <location>
        <position position="81"/>
    </location>
    <ligand>
        <name>5-phospho-alpha-D-ribose 1-diphosphate</name>
        <dbReference type="ChEBI" id="CHEBI:58017"/>
    </ligand>
</feature>
<comment type="pathway">
    <text evidence="1 15">Pyrimidine metabolism; UMP biosynthesis via salvage pathway; UMP from uracil: step 1/1.</text>
</comment>
<dbReference type="HAMAP" id="MF_01218_B">
    <property type="entry name" value="Upp_B"/>
    <property type="match status" value="1"/>
</dbReference>
<dbReference type="GO" id="GO:0005525">
    <property type="term" value="F:GTP binding"/>
    <property type="evidence" value="ECO:0007669"/>
    <property type="project" value="UniProtKB-KW"/>
</dbReference>
<evidence type="ECO:0000256" key="9">
    <source>
        <dbReference type="ARBA" id="ARBA00023134"/>
    </source>
</evidence>
<name>A0A4P6ZKG0_9LACO</name>
<accession>A0A4P6ZKG0</accession>
<comment type="function">
    <text evidence="12 15">Catalyzes the conversion of uracil and 5-phospho-alpha-D-ribose 1-diphosphate (PRPP) to UMP and diphosphate.</text>
</comment>
<dbReference type="InterPro" id="IPR029057">
    <property type="entry name" value="PRTase-like"/>
</dbReference>
<evidence type="ECO:0000313" key="17">
    <source>
        <dbReference type="EMBL" id="QBP18261.1"/>
    </source>
</evidence>
<dbReference type="PANTHER" id="PTHR32315:SF4">
    <property type="entry name" value="URACIL PHOSPHORIBOSYLTRANSFERASE, CHLOROPLASTIC"/>
    <property type="match status" value="1"/>
</dbReference>
<evidence type="ECO:0000256" key="4">
    <source>
        <dbReference type="ARBA" id="ARBA00022533"/>
    </source>
</evidence>
<dbReference type="RefSeq" id="WP_133441820.1">
    <property type="nucleotide sequence ID" value="NZ_CP034726.1"/>
</dbReference>
<evidence type="ECO:0000256" key="10">
    <source>
        <dbReference type="ARBA" id="ARBA00031082"/>
    </source>
</evidence>
<dbReference type="Gene3D" id="3.40.50.2020">
    <property type="match status" value="1"/>
</dbReference>